<reference evidence="18 19" key="1">
    <citation type="submission" date="2021-04" db="EMBL/GenBank/DDBJ databases">
        <authorList>
            <person name="Pira H."/>
            <person name="Risdian C."/>
            <person name="Wink J."/>
        </authorList>
    </citation>
    <scope>NUCLEOTIDE SEQUENCE [LARGE SCALE GENOMIC DNA]</scope>
    <source>
        <strain evidence="18 19">WH53</strain>
    </source>
</reference>
<accession>A0ABS5ZAH1</accession>
<dbReference type="Gene3D" id="3.40.50.300">
    <property type="entry name" value="P-loop containing nucleotide triphosphate hydrolases"/>
    <property type="match status" value="4"/>
</dbReference>
<dbReference type="PROSITE" id="PS51198">
    <property type="entry name" value="UVRD_HELICASE_ATP_BIND"/>
    <property type="match status" value="1"/>
</dbReference>
<dbReference type="RefSeq" id="WP_215818915.1">
    <property type="nucleotide sequence ID" value="NZ_JAGSOY010000010.1"/>
</dbReference>
<feature type="domain" description="UvrD-like helicase C-terminal" evidence="17">
    <location>
        <begin position="507"/>
        <end position="773"/>
    </location>
</feature>
<evidence type="ECO:0000256" key="12">
    <source>
        <dbReference type="ARBA" id="ARBA00034808"/>
    </source>
</evidence>
<evidence type="ECO:0000259" key="17">
    <source>
        <dbReference type="PROSITE" id="PS51217"/>
    </source>
</evidence>
<comment type="catalytic activity">
    <reaction evidence="14">
        <text>ATP + H2O = ADP + phosphate + H(+)</text>
        <dbReference type="Rhea" id="RHEA:13065"/>
        <dbReference type="ChEBI" id="CHEBI:15377"/>
        <dbReference type="ChEBI" id="CHEBI:15378"/>
        <dbReference type="ChEBI" id="CHEBI:30616"/>
        <dbReference type="ChEBI" id="CHEBI:43474"/>
        <dbReference type="ChEBI" id="CHEBI:456216"/>
        <dbReference type="EC" id="5.6.2.4"/>
    </reaction>
</comment>
<keyword evidence="2 15" id="KW-0547">Nucleotide-binding</keyword>
<evidence type="ECO:0000256" key="11">
    <source>
        <dbReference type="ARBA" id="ARBA00034617"/>
    </source>
</evidence>
<evidence type="ECO:0000256" key="6">
    <source>
        <dbReference type="ARBA" id="ARBA00022839"/>
    </source>
</evidence>
<dbReference type="SUPFAM" id="SSF52980">
    <property type="entry name" value="Restriction endonuclease-like"/>
    <property type="match status" value="1"/>
</dbReference>
<keyword evidence="5 15" id="KW-0347">Helicase</keyword>
<evidence type="ECO:0000256" key="14">
    <source>
        <dbReference type="ARBA" id="ARBA00048988"/>
    </source>
</evidence>
<keyword evidence="19" id="KW-1185">Reference proteome</keyword>
<comment type="caution">
    <text evidence="18">The sequence shown here is derived from an EMBL/GenBank/DDBJ whole genome shotgun (WGS) entry which is preliminary data.</text>
</comment>
<dbReference type="Gene3D" id="3.90.320.10">
    <property type="match status" value="1"/>
</dbReference>
<feature type="binding site" evidence="15">
    <location>
        <begin position="24"/>
        <end position="31"/>
    </location>
    <ligand>
        <name>ATP</name>
        <dbReference type="ChEBI" id="CHEBI:30616"/>
    </ligand>
</feature>
<evidence type="ECO:0000256" key="13">
    <source>
        <dbReference type="ARBA" id="ARBA00034923"/>
    </source>
</evidence>
<dbReference type="Pfam" id="PF12705">
    <property type="entry name" value="PDDEXK_1"/>
    <property type="match status" value="1"/>
</dbReference>
<dbReference type="InterPro" id="IPR038726">
    <property type="entry name" value="PDDEXK_AddAB-type"/>
</dbReference>
<evidence type="ECO:0000256" key="15">
    <source>
        <dbReference type="PROSITE-ProRule" id="PRU00560"/>
    </source>
</evidence>
<dbReference type="InterPro" id="IPR014017">
    <property type="entry name" value="DNA_helicase_UvrD-like_C"/>
</dbReference>
<evidence type="ECO:0000256" key="3">
    <source>
        <dbReference type="ARBA" id="ARBA00022763"/>
    </source>
</evidence>
<evidence type="ECO:0000256" key="9">
    <source>
        <dbReference type="ARBA" id="ARBA00023204"/>
    </source>
</evidence>
<evidence type="ECO:0000256" key="10">
    <source>
        <dbReference type="ARBA" id="ARBA00023235"/>
    </source>
</evidence>
<keyword evidence="4 15" id="KW-0378">Hydrolase</keyword>
<dbReference type="PANTHER" id="PTHR11070:SF2">
    <property type="entry name" value="ATP-DEPENDENT DNA HELICASE SRS2"/>
    <property type="match status" value="1"/>
</dbReference>
<keyword evidence="3" id="KW-0227">DNA damage</keyword>
<dbReference type="PROSITE" id="PS51217">
    <property type="entry name" value="UVRD_HELICASE_CTER"/>
    <property type="match status" value="1"/>
</dbReference>
<keyword evidence="8" id="KW-0238">DNA-binding</keyword>
<dbReference type="PANTHER" id="PTHR11070">
    <property type="entry name" value="UVRD / RECB / PCRA DNA HELICASE FAMILY MEMBER"/>
    <property type="match status" value="1"/>
</dbReference>
<dbReference type="EMBL" id="JAGSOY010000010">
    <property type="protein sequence ID" value="MBU2710748.1"/>
    <property type="molecule type" value="Genomic_DNA"/>
</dbReference>
<dbReference type="EC" id="5.6.2.4" evidence="12"/>
<dbReference type="Gene3D" id="1.10.486.10">
    <property type="entry name" value="PCRA, domain 4"/>
    <property type="match status" value="1"/>
</dbReference>
<evidence type="ECO:0000256" key="2">
    <source>
        <dbReference type="ARBA" id="ARBA00022741"/>
    </source>
</evidence>
<dbReference type="InterPro" id="IPR027417">
    <property type="entry name" value="P-loop_NTPase"/>
</dbReference>
<dbReference type="InterPro" id="IPR011335">
    <property type="entry name" value="Restrct_endonuc-II-like"/>
</dbReference>
<proteinExistence type="predicted"/>
<evidence type="ECO:0000256" key="4">
    <source>
        <dbReference type="ARBA" id="ARBA00022801"/>
    </source>
</evidence>
<dbReference type="InterPro" id="IPR000212">
    <property type="entry name" value="DNA_helicase_UvrD/REP"/>
</dbReference>
<evidence type="ECO:0000313" key="19">
    <source>
        <dbReference type="Proteomes" id="UP000690515"/>
    </source>
</evidence>
<sequence>MSQPADSHARLAALDPAQSFAVTAPAGSGKTGLLTQRVLTLLGVVEKPEEILCITFTRKAAAEMRVRILNALRQAASCSCPEDPYLAQTYQLARQALQQNESMGWQLLENANRLRIQTIDGFCAQLARQLPMLSGFGGMPEIVDSAHLLYEEAVKRLLAELNIQDVIGDDIALLLDHLDNRMDRLQRLLVSLLERRDQWLQFMVACHQDEQFQAKLEQAIYQVNCQLLQEVRDKLAPYSSDLVVLADQAAQQLVSEEPDHIQVSCLGMIELPKAEPSVLSQWLGLAEMLLTQKGQWRKSVTKKQGFPPGKTKAEKEQLEPLKQAMNALLATLSEQPGLAEALQQVRILPPVTYAPQQWQVLKALSHVLPRLAGHLLLVFRDQGTVDHSQITEAALVALGQDLTPSDLALRLDYQIKHILVDEFQDTSSPQFALLTRLVQGWMPGDNRSLFIVGDGMQSCYGFRDANVGLFLRARRYGVGDVSLTPLQLTTNFRSQAGIIDWVNQVFRQAFPAQENIPLGAVQYSASTPFCPALDESPVVCIGCEDSSRQLEAQQITQLIQKQLNKEPQQTIAILVRNRSHLKTIIPALQQAGIRWQATDIDPLASRPLILDLLSLTRALTNMADKLAWLAVLRAPWCGLGQQDLEVIAQAETKTVIQNIQTLEVINHLSQDGVQRIQRVAPVLADAYQQRQRKHLVTLVQGCWLALGGPAATLDLATLNDLDAFWLVLDNMPSTIINPFNHTELEEKVAKLYAQADPEGDPRVQIMTIHKAKGLEFDTVILPGLEKRGQADSSSLLLWQQRLSEDQQSPSSLLMSPLHRYEDEQGDKLYEFIRQQEQQKQRLESIRVLYVACTRAKKQLYLLFSGDPNKEPSKDALLAAIWPAIRHQIQWQTLTSSIDESVHVNMVNGQFLHRLPADWLSPGLQSGQLLKDYRGEEYDGEENMPELVWDDVPRHVGTVVHRALYHITITGVEQVSAQAEAYCEQRQAMWLQHLRQLGVGREDYERALQSVRAAVLKTLQDPQASWLLNHSLEDSQCEYPITMQIRGKMLHYVVDRTFIDAEGTRWIVDYKTVELDSRMGSLDKLIQHEVAEYKSQLQNYAQTFQLMESRPTQAALYFTNISRLIKVMV</sequence>
<evidence type="ECO:0000256" key="8">
    <source>
        <dbReference type="ARBA" id="ARBA00023125"/>
    </source>
</evidence>
<keyword evidence="1" id="KW-0540">Nuclease</keyword>
<dbReference type="Proteomes" id="UP000690515">
    <property type="component" value="Unassembled WGS sequence"/>
</dbReference>
<evidence type="ECO:0000259" key="16">
    <source>
        <dbReference type="PROSITE" id="PS51198"/>
    </source>
</evidence>
<dbReference type="InterPro" id="IPR014016">
    <property type="entry name" value="UvrD-like_ATP-bd"/>
</dbReference>
<gene>
    <name evidence="18" type="ORF">KCG35_06735</name>
</gene>
<evidence type="ECO:0000256" key="7">
    <source>
        <dbReference type="ARBA" id="ARBA00022840"/>
    </source>
</evidence>
<dbReference type="InterPro" id="IPR011604">
    <property type="entry name" value="PDDEXK-like_dom_sf"/>
</dbReference>
<feature type="domain" description="UvrD-like helicase ATP-binding" evidence="16">
    <location>
        <begin position="3"/>
        <end position="495"/>
    </location>
</feature>
<comment type="catalytic activity">
    <reaction evidence="11">
        <text>Couples ATP hydrolysis with the unwinding of duplex DNA by translocating in the 3'-5' direction.</text>
        <dbReference type="EC" id="5.6.2.4"/>
    </reaction>
</comment>
<keyword evidence="10" id="KW-0413">Isomerase</keyword>
<keyword evidence="9" id="KW-0234">DNA repair</keyword>
<evidence type="ECO:0000313" key="18">
    <source>
        <dbReference type="EMBL" id="MBU2710748.1"/>
    </source>
</evidence>
<keyword evidence="6" id="KW-0269">Exonuclease</keyword>
<organism evidence="18 19">
    <name type="scientific">Zooshikella harenae</name>
    <dbReference type="NCBI Taxonomy" id="2827238"/>
    <lineage>
        <taxon>Bacteria</taxon>
        <taxon>Pseudomonadati</taxon>
        <taxon>Pseudomonadota</taxon>
        <taxon>Gammaproteobacteria</taxon>
        <taxon>Oceanospirillales</taxon>
        <taxon>Zooshikellaceae</taxon>
        <taxon>Zooshikella</taxon>
    </lineage>
</organism>
<protein>
    <recommendedName>
        <fullName evidence="12">DNA 3'-5' helicase</fullName>
        <ecNumber evidence="12">5.6.2.4</ecNumber>
    </recommendedName>
    <alternativeName>
        <fullName evidence="13">DNA 3'-5' helicase II</fullName>
    </alternativeName>
</protein>
<dbReference type="SUPFAM" id="SSF52540">
    <property type="entry name" value="P-loop containing nucleoside triphosphate hydrolases"/>
    <property type="match status" value="1"/>
</dbReference>
<keyword evidence="7 15" id="KW-0067">ATP-binding</keyword>
<evidence type="ECO:0000256" key="1">
    <source>
        <dbReference type="ARBA" id="ARBA00022722"/>
    </source>
</evidence>
<dbReference type="Pfam" id="PF13361">
    <property type="entry name" value="UvrD_C"/>
    <property type="match status" value="1"/>
</dbReference>
<dbReference type="Pfam" id="PF00580">
    <property type="entry name" value="UvrD-helicase"/>
    <property type="match status" value="1"/>
</dbReference>
<name>A0ABS5ZAH1_9GAMM</name>
<evidence type="ECO:0000256" key="5">
    <source>
        <dbReference type="ARBA" id="ARBA00022806"/>
    </source>
</evidence>